<comment type="cofactor">
    <cofactor evidence="12">
        <name>Mn(2+)</name>
        <dbReference type="ChEBI" id="CHEBI:29035"/>
    </cofactor>
    <text evidence="12">Binds 1 Mn(2+) ion per subunit.</text>
</comment>
<evidence type="ECO:0000313" key="14">
    <source>
        <dbReference type="Proteomes" id="UP000694422"/>
    </source>
</evidence>
<evidence type="ECO:0000256" key="6">
    <source>
        <dbReference type="ARBA" id="ARBA00022968"/>
    </source>
</evidence>
<evidence type="ECO:0000256" key="4">
    <source>
        <dbReference type="ARBA" id="ARBA00022679"/>
    </source>
</evidence>
<organism evidence="13 14">
    <name type="scientific">Spermophilus dauricus</name>
    <name type="common">Daurian ground squirrel</name>
    <dbReference type="NCBI Taxonomy" id="99837"/>
    <lineage>
        <taxon>Eukaryota</taxon>
        <taxon>Metazoa</taxon>
        <taxon>Chordata</taxon>
        <taxon>Craniata</taxon>
        <taxon>Vertebrata</taxon>
        <taxon>Euteleostomi</taxon>
        <taxon>Mammalia</taxon>
        <taxon>Eutheria</taxon>
        <taxon>Euarchontoglires</taxon>
        <taxon>Glires</taxon>
        <taxon>Rodentia</taxon>
        <taxon>Sciuromorpha</taxon>
        <taxon>Sciuridae</taxon>
        <taxon>Xerinae</taxon>
        <taxon>Marmotini</taxon>
        <taxon>Spermophilus</taxon>
    </lineage>
</organism>
<dbReference type="GO" id="GO:0016758">
    <property type="term" value="F:hexosyltransferase activity"/>
    <property type="evidence" value="ECO:0007669"/>
    <property type="project" value="InterPro"/>
</dbReference>
<dbReference type="Pfam" id="PF03414">
    <property type="entry name" value="Glyco_transf_6"/>
    <property type="match status" value="1"/>
</dbReference>
<dbReference type="GO" id="GO:0046872">
    <property type="term" value="F:metal ion binding"/>
    <property type="evidence" value="ECO:0007669"/>
    <property type="project" value="UniProtKB-KW"/>
</dbReference>
<keyword evidence="8" id="KW-0472">Membrane</keyword>
<evidence type="ECO:0000256" key="5">
    <source>
        <dbReference type="ARBA" id="ARBA00022692"/>
    </source>
</evidence>
<keyword evidence="12" id="KW-0464">Manganese</keyword>
<evidence type="ECO:0000256" key="2">
    <source>
        <dbReference type="ARBA" id="ARBA00010413"/>
    </source>
</evidence>
<keyword evidence="12" id="KW-0479">Metal-binding</keyword>
<name>A0A8C9NZH4_SPEDA</name>
<evidence type="ECO:0000256" key="12">
    <source>
        <dbReference type="PIRSR" id="PIRSR605076-3"/>
    </source>
</evidence>
<keyword evidence="7" id="KW-1133">Transmembrane helix</keyword>
<evidence type="ECO:0000256" key="7">
    <source>
        <dbReference type="ARBA" id="ARBA00022989"/>
    </source>
</evidence>
<reference evidence="13" key="2">
    <citation type="submission" date="2025-09" db="UniProtKB">
        <authorList>
            <consortium name="Ensembl"/>
        </authorList>
    </citation>
    <scope>IDENTIFICATION</scope>
</reference>
<dbReference type="InterPro" id="IPR029044">
    <property type="entry name" value="Nucleotide-diphossugar_trans"/>
</dbReference>
<keyword evidence="3" id="KW-0328">Glycosyltransferase</keyword>
<dbReference type="Ensembl" id="ENSSDAT00000000445.1">
    <property type="protein sequence ID" value="ENSSDAP00000000366.1"/>
    <property type="gene ID" value="ENSSDAG00000000436.1"/>
</dbReference>
<keyword evidence="9" id="KW-0325">Glycoprotein</keyword>
<comment type="similarity">
    <text evidence="2">Belongs to the glycosyltransferase 6 family.</text>
</comment>
<feature type="binding site" evidence="11">
    <location>
        <position position="277"/>
    </location>
    <ligand>
        <name>an alpha-L-fucosyl-(1-&gt;2)-beta-D-galactosyl derivative</name>
        <dbReference type="ChEBI" id="CHEBI:140327"/>
    </ligand>
</feature>
<feature type="active site" description="Nucleophile" evidence="10">
    <location>
        <position position="254"/>
    </location>
</feature>
<reference evidence="13" key="1">
    <citation type="submission" date="2025-08" db="UniProtKB">
        <authorList>
            <consortium name="Ensembl"/>
        </authorList>
    </citation>
    <scope>IDENTIFICATION</scope>
</reference>
<dbReference type="Gene3D" id="3.90.550.10">
    <property type="entry name" value="Spore Coat Polysaccharide Biosynthesis Protein SpsA, Chain A"/>
    <property type="match status" value="1"/>
</dbReference>
<evidence type="ECO:0000256" key="9">
    <source>
        <dbReference type="ARBA" id="ARBA00023180"/>
    </source>
</evidence>
<keyword evidence="5" id="KW-0812">Transmembrane</keyword>
<evidence type="ECO:0000256" key="1">
    <source>
        <dbReference type="ARBA" id="ARBA00004606"/>
    </source>
</evidence>
<evidence type="ECO:0000256" key="11">
    <source>
        <dbReference type="PIRSR" id="PIRSR605076-2"/>
    </source>
</evidence>
<protein>
    <submittedName>
        <fullName evidence="13">Glycosyltransferase 6 domain containing 1</fullName>
    </submittedName>
</protein>
<dbReference type="GO" id="GO:0031982">
    <property type="term" value="C:vesicle"/>
    <property type="evidence" value="ECO:0007669"/>
    <property type="project" value="TreeGrafter"/>
</dbReference>
<dbReference type="PANTHER" id="PTHR10462">
    <property type="entry name" value="GLYCOSYLTRANSFERASE-RELATED"/>
    <property type="match status" value="1"/>
</dbReference>
<accession>A0A8C9NZH4</accession>
<evidence type="ECO:0000313" key="13">
    <source>
        <dbReference type="Ensembl" id="ENSSDAP00000000366.1"/>
    </source>
</evidence>
<evidence type="ECO:0000256" key="10">
    <source>
        <dbReference type="PIRSR" id="PIRSR605076-1"/>
    </source>
</evidence>
<evidence type="ECO:0000256" key="8">
    <source>
        <dbReference type="ARBA" id="ARBA00023136"/>
    </source>
</evidence>
<evidence type="ECO:0000256" key="3">
    <source>
        <dbReference type="ARBA" id="ARBA00022676"/>
    </source>
</evidence>
<dbReference type="Proteomes" id="UP000694422">
    <property type="component" value="Unplaced"/>
</dbReference>
<dbReference type="GO" id="GO:0016020">
    <property type="term" value="C:membrane"/>
    <property type="evidence" value="ECO:0007669"/>
    <property type="project" value="UniProtKB-SubCell"/>
</dbReference>
<dbReference type="SUPFAM" id="SSF53448">
    <property type="entry name" value="Nucleotide-diphospho-sugar transferases"/>
    <property type="match status" value="1"/>
</dbReference>
<feature type="binding site" evidence="11">
    <location>
        <position position="186"/>
    </location>
    <ligand>
        <name>an alpha-L-fucosyl-(1-&gt;2)-beta-D-galactosyl derivative</name>
        <dbReference type="ChEBI" id="CHEBI:140327"/>
    </ligand>
</feature>
<dbReference type="GO" id="GO:0005794">
    <property type="term" value="C:Golgi apparatus"/>
    <property type="evidence" value="ECO:0007669"/>
    <property type="project" value="TreeGrafter"/>
</dbReference>
<keyword evidence="6" id="KW-0735">Signal-anchor</keyword>
<comment type="subcellular location">
    <subcellularLocation>
        <location evidence="1">Membrane</location>
        <topology evidence="1">Single-pass type II membrane protein</topology>
    </subcellularLocation>
</comment>
<dbReference type="PANTHER" id="PTHR10462:SF27">
    <property type="entry name" value="GLYCOSYLTRANSFERASE 6 DOMAIN-CONTAINING PROTEIN 1-RELATED"/>
    <property type="match status" value="1"/>
</dbReference>
<dbReference type="GO" id="GO:0005975">
    <property type="term" value="P:carbohydrate metabolic process"/>
    <property type="evidence" value="ECO:0007669"/>
    <property type="project" value="InterPro"/>
</dbReference>
<keyword evidence="4" id="KW-0808">Transferase</keyword>
<dbReference type="InterPro" id="IPR005076">
    <property type="entry name" value="Glyco_trans_6"/>
</dbReference>
<feature type="binding site" evidence="11">
    <location>
        <position position="254"/>
    </location>
    <ligand>
        <name>an alpha-L-fucosyl-(1-&gt;2)-beta-D-galactosyl derivative</name>
        <dbReference type="ChEBI" id="CHEBI:140327"/>
    </ligand>
</feature>
<keyword evidence="14" id="KW-1185">Reference proteome</keyword>
<feature type="binding site" evidence="12">
    <location>
        <position position="166"/>
    </location>
    <ligand>
        <name>Mn(2+)</name>
        <dbReference type="ChEBI" id="CHEBI:29035"/>
    </ligand>
</feature>
<dbReference type="AlphaFoldDB" id="A0A8C9NZH4"/>
<feature type="binding site" evidence="11">
    <location>
        <position position="78"/>
    </location>
    <ligand>
        <name>UDP-N-acetyl-alpha-D-galactosamine</name>
        <dbReference type="ChEBI" id="CHEBI:67138"/>
    </ligand>
</feature>
<proteinExistence type="inferred from homology"/>
<sequence>FPLVPRNNGVEEPQLSTWFKPKPRGSLRPGPLTDPVEVRPRLLSPGMLGSLASGGLWWPLFPREHVGTQASCSVCPRFADEYLEVFLQSANKYFMPGHRVVFYIMTNDYVKRPSMELRPLCTFQLLLMEEEQWWSDMDLIRMKVLGEHIVAHILEEADFLFSMTADLVFQDDFGVETLGTSVAQLHAWWYFRNTQNYPYERRPQSSAYIPFGQGDFFYGGSIIGGTPQRVLDFIRGYMEGVIHDLKIGLNSTFERHLNKFFFLHKPTKLLSPEYGWDPTFNPPPQVHYVKVALHPERS</sequence>